<dbReference type="AlphaFoldDB" id="A0A1Y5RP62"/>
<name>A0A1Y5RP62_9RHOB</name>
<proteinExistence type="predicted"/>
<dbReference type="Gene3D" id="3.40.50.410">
    <property type="entry name" value="von Willebrand factor, type A domain"/>
    <property type="match status" value="1"/>
</dbReference>
<dbReference type="InterPro" id="IPR011195">
    <property type="entry name" value="UCP010256"/>
</dbReference>
<dbReference type="Pfam" id="PF05762">
    <property type="entry name" value="VWA_CoxE"/>
    <property type="match status" value="1"/>
</dbReference>
<evidence type="ECO:0000256" key="1">
    <source>
        <dbReference type="SAM" id="MobiDB-lite"/>
    </source>
</evidence>
<gene>
    <name evidence="2" type="ORF">PSA7680_00862</name>
</gene>
<evidence type="ECO:0000313" key="2">
    <source>
        <dbReference type="EMBL" id="SLN22126.1"/>
    </source>
</evidence>
<reference evidence="2 3" key="1">
    <citation type="submission" date="2017-03" db="EMBL/GenBank/DDBJ databases">
        <authorList>
            <person name="Afonso C.L."/>
            <person name="Miller P.J."/>
            <person name="Scott M.A."/>
            <person name="Spackman E."/>
            <person name="Goraichik I."/>
            <person name="Dimitrov K.M."/>
            <person name="Suarez D.L."/>
            <person name="Swayne D.E."/>
        </authorList>
    </citation>
    <scope>NUCLEOTIDE SEQUENCE [LARGE SCALE GENOMIC DNA]</scope>
    <source>
        <strain evidence="2 3">CECT 7680</strain>
    </source>
</reference>
<accession>A0A1Y5RP62</accession>
<dbReference type="PIRSF" id="PIRSF010256">
    <property type="entry name" value="CoxE_vWa"/>
    <property type="match status" value="1"/>
</dbReference>
<dbReference type="PANTHER" id="PTHR39338">
    <property type="entry name" value="BLL5662 PROTEIN-RELATED"/>
    <property type="match status" value="1"/>
</dbReference>
<feature type="region of interest" description="Disordered" evidence="1">
    <location>
        <begin position="111"/>
        <end position="146"/>
    </location>
</feature>
<keyword evidence="3" id="KW-1185">Reference proteome</keyword>
<dbReference type="InterPro" id="IPR036465">
    <property type="entry name" value="vWFA_dom_sf"/>
</dbReference>
<protein>
    <submittedName>
        <fullName evidence="2">VWA domain containing CoxE-like protein</fullName>
    </submittedName>
</protein>
<evidence type="ECO:0000313" key="3">
    <source>
        <dbReference type="Proteomes" id="UP000193409"/>
    </source>
</evidence>
<dbReference type="PANTHER" id="PTHR39338:SF6">
    <property type="entry name" value="BLL5662 PROTEIN"/>
    <property type="match status" value="1"/>
</dbReference>
<organism evidence="2 3">
    <name type="scientific">Pseudoruegeria aquimaris</name>
    <dbReference type="NCBI Taxonomy" id="393663"/>
    <lineage>
        <taxon>Bacteria</taxon>
        <taxon>Pseudomonadati</taxon>
        <taxon>Pseudomonadota</taxon>
        <taxon>Alphaproteobacteria</taxon>
        <taxon>Rhodobacterales</taxon>
        <taxon>Roseobacteraceae</taxon>
        <taxon>Pseudoruegeria</taxon>
    </lineage>
</organism>
<dbReference type="SUPFAM" id="SSF53300">
    <property type="entry name" value="vWA-like"/>
    <property type="match status" value="1"/>
</dbReference>
<dbReference type="RefSeq" id="WP_085867420.1">
    <property type="nucleotide sequence ID" value="NZ_FWFQ01000004.1"/>
</dbReference>
<dbReference type="InterPro" id="IPR008912">
    <property type="entry name" value="Uncharacterised_CoxE"/>
</dbReference>
<dbReference type="OrthoDB" id="9790469at2"/>
<dbReference type="EMBL" id="FWFQ01000004">
    <property type="protein sequence ID" value="SLN22126.1"/>
    <property type="molecule type" value="Genomic_DNA"/>
</dbReference>
<sequence>MPAVTRFPARAEGLADRMAGFVAHLRMNGAKLGPAEAADGLAALACVDALDPARARLALKALYAPDAEGWDAFDDLFDAYWFNAGKQRAGSASTHVKVQSAKPMLWKGHLGEEEGAEEAQSEATPEAGGDGEEEAEGSDGRLIATRSQNLRKRDLRELMDEASLREAEAVAARLAHVIRDRRSRRRKQALRGRELDLRRIQRASLARGGEPLDLFHRTRPERPMRLVVLADVSGSMTVYSRVFLAFSKGLMSADTSAEAFLFHTRLMRVTPALRDHDSLRAAGRLSLMAEGFGGGTDIGGALTTFADQYGQILNRRTLVVVLSDGYCTGAAENVGLGLARIRRRAGRIVWLNPLKGWANYAPVAAAIKAAAPHLDAHLPANTLSALAALEGEFAKL</sequence>
<dbReference type="Proteomes" id="UP000193409">
    <property type="component" value="Unassembled WGS sequence"/>
</dbReference>